<evidence type="ECO:0000256" key="1">
    <source>
        <dbReference type="SAM" id="Phobius"/>
    </source>
</evidence>
<comment type="caution">
    <text evidence="2">The sequence shown here is derived from an EMBL/GenBank/DDBJ whole genome shotgun (WGS) entry which is preliminary data.</text>
</comment>
<accession>A0ABW6WD23</accession>
<keyword evidence="1" id="KW-0812">Transmembrane</keyword>
<reference evidence="2 3" key="1">
    <citation type="submission" date="2024-10" db="EMBL/GenBank/DDBJ databases">
        <title>The Natural Products Discovery Center: Release of the First 8490 Sequenced Strains for Exploring Actinobacteria Biosynthetic Diversity.</title>
        <authorList>
            <person name="Kalkreuter E."/>
            <person name="Kautsar S.A."/>
            <person name="Yang D."/>
            <person name="Bader C.D."/>
            <person name="Teijaro C.N."/>
            <person name="Fluegel L."/>
            <person name="Davis C.M."/>
            <person name="Simpson J.R."/>
            <person name="Lauterbach L."/>
            <person name="Steele A.D."/>
            <person name="Gui C."/>
            <person name="Meng S."/>
            <person name="Li G."/>
            <person name="Viehrig K."/>
            <person name="Ye F."/>
            <person name="Su P."/>
            <person name="Kiefer A.F."/>
            <person name="Nichols A."/>
            <person name="Cepeda A.J."/>
            <person name="Yan W."/>
            <person name="Fan B."/>
            <person name="Jiang Y."/>
            <person name="Adhikari A."/>
            <person name="Zheng C.-J."/>
            <person name="Schuster L."/>
            <person name="Cowan T.M."/>
            <person name="Smanski M.J."/>
            <person name="Chevrette M.G."/>
            <person name="De Carvalho L.P.S."/>
            <person name="Shen B."/>
        </authorList>
    </citation>
    <scope>NUCLEOTIDE SEQUENCE [LARGE SCALE GENOMIC DNA]</scope>
    <source>
        <strain evidence="2 3">NPDC000087</strain>
    </source>
</reference>
<keyword evidence="3" id="KW-1185">Reference proteome</keyword>
<organism evidence="2 3">
    <name type="scientific">Paractinoplanes globisporus</name>
    <dbReference type="NCBI Taxonomy" id="113565"/>
    <lineage>
        <taxon>Bacteria</taxon>
        <taxon>Bacillati</taxon>
        <taxon>Actinomycetota</taxon>
        <taxon>Actinomycetes</taxon>
        <taxon>Micromonosporales</taxon>
        <taxon>Micromonosporaceae</taxon>
        <taxon>Paractinoplanes</taxon>
    </lineage>
</organism>
<keyword evidence="1" id="KW-0472">Membrane</keyword>
<evidence type="ECO:0000313" key="3">
    <source>
        <dbReference type="Proteomes" id="UP001602245"/>
    </source>
</evidence>
<protein>
    <submittedName>
        <fullName evidence="2">Uncharacterized protein</fullName>
    </submittedName>
</protein>
<dbReference type="EMBL" id="JBIAZU010000003">
    <property type="protein sequence ID" value="MFF5290918.1"/>
    <property type="molecule type" value="Genomic_DNA"/>
</dbReference>
<sequence>MLTVAAGSGALATVLGAALGRPWLLVAALTVLAGVAREGPRRWLPATVFALVAVLAVLEPATILAPLGGLAAYAIARRPADLTDRVAPLVAAGLIVVAAAGFRAPPPVAPPPVMRTATVADLTVSLVQAGRGVTVLAASARRPPPAPISEVSLDLGGRTVGLFPGAAGRYAGTADLPAAGSAVRATVIVRRAGERLTVPLAWTVPGSSPAPFPLSRAGLLVLAVLTLAAVHRKIAKDVP</sequence>
<name>A0ABW6WD23_9ACTN</name>
<feature type="transmembrane region" description="Helical" evidence="1">
    <location>
        <begin position="43"/>
        <end position="74"/>
    </location>
</feature>
<proteinExistence type="predicted"/>
<evidence type="ECO:0000313" key="2">
    <source>
        <dbReference type="EMBL" id="MFF5290918.1"/>
    </source>
</evidence>
<keyword evidence="1" id="KW-1133">Transmembrane helix</keyword>
<dbReference type="RefSeq" id="WP_020514592.1">
    <property type="nucleotide sequence ID" value="NZ_JBIAZU010000003.1"/>
</dbReference>
<dbReference type="Proteomes" id="UP001602245">
    <property type="component" value="Unassembled WGS sequence"/>
</dbReference>
<gene>
    <name evidence="2" type="ORF">ACFY35_15860</name>
</gene>